<feature type="domain" description="CCHC-type" evidence="2">
    <location>
        <begin position="22"/>
        <end position="37"/>
    </location>
</feature>
<dbReference type="Pfam" id="PF00098">
    <property type="entry name" value="zf-CCHC"/>
    <property type="match status" value="1"/>
</dbReference>
<evidence type="ECO:0000256" key="1">
    <source>
        <dbReference type="PROSITE-ProRule" id="PRU00047"/>
    </source>
</evidence>
<dbReference type="PANTHER" id="PTHR24559">
    <property type="entry name" value="TRANSPOSON TY3-I GAG-POL POLYPROTEIN"/>
    <property type="match status" value="1"/>
</dbReference>
<comment type="caution">
    <text evidence="3">The sequence shown here is derived from an EMBL/GenBank/DDBJ whole genome shotgun (WGS) entry which is preliminary data.</text>
</comment>
<dbReference type="InterPro" id="IPR001878">
    <property type="entry name" value="Znf_CCHC"/>
</dbReference>
<dbReference type="InterPro" id="IPR053134">
    <property type="entry name" value="RNA-dir_DNA_polymerase"/>
</dbReference>
<dbReference type="GO" id="GO:0003676">
    <property type="term" value="F:nucleic acid binding"/>
    <property type="evidence" value="ECO:0007669"/>
    <property type="project" value="InterPro"/>
</dbReference>
<evidence type="ECO:0000313" key="3">
    <source>
        <dbReference type="EMBL" id="KAA3477153.1"/>
    </source>
</evidence>
<sequence>MTQCEHCDRFYWGECRMITRACYKCGSKDHLIKDCPKMLENTVEQSVKSIPAQQGSRQFRMVSRVGKEKRSTRETVGDAPDVIIVKFSLFDTFVIALIDPSSTHSHICIALLREKELPIEFIEQEVTVTNSFKQCERVNKIYRRCPLKIQECEFPADLMALPFHEFDVILGMDWLSEYGVMVECKRKIIYLKTTDGNEMIVTGENYSALFNVVSIMEAFKLVRKRYIAYLAYIFYSRVSSLKFEEIPVVREYPNVFLEELPGLPPKRGTTPVSIAPYRMAPTELIKLKTQLQELLDKGFIRPSVSPWVKNKYPLLIIDDLFDQLKGAGVFSKIDLILGYHQLWVKETDVSKTAFRMRYGHYEFLLMSFGLTNDLDAFMDLMNKIFQPYLDQFVVVFIDDIFLYSKGEEEHEMHLRIVLQTLREKQLYSKLSKYEFWLIKVTFLGHIIYVEGIRVDPKKIEVILEWNPSKNVTEVRSFLGLVGYYRRFVKRFSMITLSLTRLLQKDVKLKTILTEAPVLIQPELVKSMRFTVMHCIVVWVVY</sequence>
<name>A0A5B6W774_9ROSI</name>
<dbReference type="PANTHER" id="PTHR24559:SF444">
    <property type="entry name" value="REVERSE TRANSCRIPTASE DOMAIN-CONTAINING PROTEIN"/>
    <property type="match status" value="1"/>
</dbReference>
<gene>
    <name evidence="3" type="ORF">EPI10_011064</name>
</gene>
<dbReference type="GO" id="GO:0008270">
    <property type="term" value="F:zinc ion binding"/>
    <property type="evidence" value="ECO:0007669"/>
    <property type="project" value="UniProtKB-KW"/>
</dbReference>
<dbReference type="InterPro" id="IPR043128">
    <property type="entry name" value="Rev_trsase/Diguanyl_cyclase"/>
</dbReference>
<dbReference type="AlphaFoldDB" id="A0A5B6W774"/>
<dbReference type="InterPro" id="IPR000477">
    <property type="entry name" value="RT_dom"/>
</dbReference>
<keyword evidence="4" id="KW-1185">Reference proteome</keyword>
<proteinExistence type="predicted"/>
<keyword evidence="1" id="KW-0863">Zinc-finger</keyword>
<evidence type="ECO:0000259" key="2">
    <source>
        <dbReference type="PROSITE" id="PS50158"/>
    </source>
</evidence>
<keyword evidence="1" id="KW-0862">Zinc</keyword>
<dbReference type="Proteomes" id="UP000325315">
    <property type="component" value="Unassembled WGS sequence"/>
</dbReference>
<dbReference type="InterPro" id="IPR021109">
    <property type="entry name" value="Peptidase_aspartic_dom_sf"/>
</dbReference>
<accession>A0A5B6W774</accession>
<dbReference type="Gene3D" id="3.30.70.270">
    <property type="match status" value="2"/>
</dbReference>
<dbReference type="CDD" id="cd00303">
    <property type="entry name" value="retropepsin_like"/>
    <property type="match status" value="1"/>
</dbReference>
<dbReference type="InterPro" id="IPR043502">
    <property type="entry name" value="DNA/RNA_pol_sf"/>
</dbReference>
<dbReference type="Pfam" id="PF08284">
    <property type="entry name" value="RVP_2"/>
    <property type="match status" value="1"/>
</dbReference>
<keyword evidence="1" id="KW-0479">Metal-binding</keyword>
<dbReference type="Gene3D" id="3.10.10.10">
    <property type="entry name" value="HIV Type 1 Reverse Transcriptase, subunit A, domain 1"/>
    <property type="match status" value="2"/>
</dbReference>
<dbReference type="CDD" id="cd01647">
    <property type="entry name" value="RT_LTR"/>
    <property type="match status" value="1"/>
</dbReference>
<dbReference type="SUPFAM" id="SSF56672">
    <property type="entry name" value="DNA/RNA polymerases"/>
    <property type="match status" value="1"/>
</dbReference>
<reference evidence="4" key="1">
    <citation type="journal article" date="2019" name="Plant Biotechnol. J.">
        <title>Genome sequencing of the Australian wild diploid species Gossypium australe highlights disease resistance and delayed gland morphogenesis.</title>
        <authorList>
            <person name="Cai Y."/>
            <person name="Cai X."/>
            <person name="Wang Q."/>
            <person name="Wang P."/>
            <person name="Zhang Y."/>
            <person name="Cai C."/>
            <person name="Xu Y."/>
            <person name="Wang K."/>
            <person name="Zhou Z."/>
            <person name="Wang C."/>
            <person name="Geng S."/>
            <person name="Li B."/>
            <person name="Dong Q."/>
            <person name="Hou Y."/>
            <person name="Wang H."/>
            <person name="Ai P."/>
            <person name="Liu Z."/>
            <person name="Yi F."/>
            <person name="Sun M."/>
            <person name="An G."/>
            <person name="Cheng J."/>
            <person name="Zhang Y."/>
            <person name="Shi Q."/>
            <person name="Xie Y."/>
            <person name="Shi X."/>
            <person name="Chang Y."/>
            <person name="Huang F."/>
            <person name="Chen Y."/>
            <person name="Hong S."/>
            <person name="Mi L."/>
            <person name="Sun Q."/>
            <person name="Zhang L."/>
            <person name="Zhou B."/>
            <person name="Peng R."/>
            <person name="Zhang X."/>
            <person name="Liu F."/>
        </authorList>
    </citation>
    <scope>NUCLEOTIDE SEQUENCE [LARGE SCALE GENOMIC DNA]</scope>
    <source>
        <strain evidence="4">cv. PA1801</strain>
    </source>
</reference>
<evidence type="ECO:0000313" key="4">
    <source>
        <dbReference type="Proteomes" id="UP000325315"/>
    </source>
</evidence>
<dbReference type="Gene3D" id="2.40.70.10">
    <property type="entry name" value="Acid Proteases"/>
    <property type="match status" value="1"/>
</dbReference>
<dbReference type="Pfam" id="PF00078">
    <property type="entry name" value="RVT_1"/>
    <property type="match status" value="1"/>
</dbReference>
<dbReference type="EMBL" id="SMMG02000004">
    <property type="protein sequence ID" value="KAA3477153.1"/>
    <property type="molecule type" value="Genomic_DNA"/>
</dbReference>
<protein>
    <submittedName>
        <fullName evidence="3">DNA/RNA polymerases superfamily protein</fullName>
    </submittedName>
</protein>
<organism evidence="3 4">
    <name type="scientific">Gossypium australe</name>
    <dbReference type="NCBI Taxonomy" id="47621"/>
    <lineage>
        <taxon>Eukaryota</taxon>
        <taxon>Viridiplantae</taxon>
        <taxon>Streptophyta</taxon>
        <taxon>Embryophyta</taxon>
        <taxon>Tracheophyta</taxon>
        <taxon>Spermatophyta</taxon>
        <taxon>Magnoliopsida</taxon>
        <taxon>eudicotyledons</taxon>
        <taxon>Gunneridae</taxon>
        <taxon>Pentapetalae</taxon>
        <taxon>rosids</taxon>
        <taxon>malvids</taxon>
        <taxon>Malvales</taxon>
        <taxon>Malvaceae</taxon>
        <taxon>Malvoideae</taxon>
        <taxon>Gossypium</taxon>
    </lineage>
</organism>
<dbReference type="SMART" id="SM00343">
    <property type="entry name" value="ZnF_C2HC"/>
    <property type="match status" value="1"/>
</dbReference>
<dbReference type="OrthoDB" id="851428at2759"/>
<dbReference type="Gene3D" id="4.10.60.10">
    <property type="entry name" value="Zinc finger, CCHC-type"/>
    <property type="match status" value="1"/>
</dbReference>
<dbReference type="PROSITE" id="PS50158">
    <property type="entry name" value="ZF_CCHC"/>
    <property type="match status" value="1"/>
</dbReference>